<dbReference type="AlphaFoldDB" id="A0A367LPA4"/>
<feature type="region of interest" description="Disordered" evidence="10">
    <location>
        <begin position="1"/>
        <end position="32"/>
    </location>
</feature>
<evidence type="ECO:0000313" key="12">
    <source>
        <dbReference type="Proteomes" id="UP000253664"/>
    </source>
</evidence>
<dbReference type="GO" id="GO:0032958">
    <property type="term" value="P:inositol phosphate biosynthetic process"/>
    <property type="evidence" value="ECO:0007669"/>
    <property type="project" value="TreeGrafter"/>
</dbReference>
<name>A0A367LPA4_9HYPO</name>
<evidence type="ECO:0000256" key="3">
    <source>
        <dbReference type="ARBA" id="ARBA00012023"/>
    </source>
</evidence>
<proteinExistence type="inferred from homology"/>
<sequence length="466" mass="52426">MSVQPQDCAPNRDDSADDCDNDVTTNPSSTSCQCSLAGDEDDSWIAARDMTLLNALDSDPGPRFRRLSKAARPVRLVGEGAANAVFEIRDSADFNKKHVFPPRCSSKSPAPLPGLLLRVAKVPSRDCPPTYNYLFQQNFYQTSIQPLLDGYAVHQELVVIRKSGIVDKLNKLLQEIDSSRKQKFRGTSVGQSDWAFLVQDMRPADPDECLLIEFKPKWLCQSPSAPPAAVRCRQCAMELRNLIKNPERDLPETKPCPLTLANPDAPSQARCPFRIAPQLAGIDVDDNFRRALETVANHPALRQLKTQQQRHDRLGPLASEPSSAFLVAMTLRDCTCFVQIPRHQQEPLLLRLGDFDWKDPQVKFKGWRKAEQDLIDGAFYTADLILCGDSYYHPPTLCALECAPRPPRADLPHLLNIQRGTSMEIQTEMKMFNHRADVTALQQRLEKFRIAPTEEPLAARRRFLTS</sequence>
<evidence type="ECO:0000256" key="2">
    <source>
        <dbReference type="ARBA" id="ARBA00008305"/>
    </source>
</evidence>
<dbReference type="Pfam" id="PF06090">
    <property type="entry name" value="Ins_P5_2-kin"/>
    <property type="match status" value="2"/>
</dbReference>
<gene>
    <name evidence="11" type="ORF">L249_2178</name>
</gene>
<keyword evidence="8 9" id="KW-0067">ATP-binding</keyword>
<keyword evidence="6 9" id="KW-0547">Nucleotide-binding</keyword>
<evidence type="ECO:0000256" key="5">
    <source>
        <dbReference type="ARBA" id="ARBA00022679"/>
    </source>
</evidence>
<reference evidence="11 12" key="1">
    <citation type="journal article" date="2015" name="BMC Genomics">
        <title>Insights from the genome of Ophiocordyceps polyrhachis-furcata to pathogenicity and host specificity in insect fungi.</title>
        <authorList>
            <person name="Wichadakul D."/>
            <person name="Kobmoo N."/>
            <person name="Ingsriswang S."/>
            <person name="Tangphatsornruang S."/>
            <person name="Chantasingh D."/>
            <person name="Luangsa-ard J.J."/>
            <person name="Eurwilaichitr L."/>
        </authorList>
    </citation>
    <scope>NUCLEOTIDE SEQUENCE [LARGE SCALE GENOMIC DNA]</scope>
    <source>
        <strain evidence="11 12">BCC 54312</strain>
    </source>
</reference>
<accession>A0A367LPA4</accession>
<feature type="compositionally biased region" description="Polar residues" evidence="10">
    <location>
        <begin position="23"/>
        <end position="32"/>
    </location>
</feature>
<comment type="function">
    <text evidence="9">Phosphorylates Ins(1,3,4,5,6)P5 at position 2 to form Ins(1,2,3,4,5,6)P6 (InsP6 or phytate).</text>
</comment>
<dbReference type="GO" id="GO:0005524">
    <property type="term" value="F:ATP binding"/>
    <property type="evidence" value="ECO:0007669"/>
    <property type="project" value="UniProtKB-KW"/>
</dbReference>
<comment type="domain">
    <text evidence="9">The EXKPK motif is conserved in inositol-pentakisphosphate 2-kinases of both family 1 and 2.</text>
</comment>
<evidence type="ECO:0000256" key="9">
    <source>
        <dbReference type="RuleBase" id="RU364126"/>
    </source>
</evidence>
<dbReference type="Proteomes" id="UP000253664">
    <property type="component" value="Unassembled WGS sequence"/>
</dbReference>
<organism evidence="11 12">
    <name type="scientific">Ophiocordyceps polyrhachis-furcata BCC 54312</name>
    <dbReference type="NCBI Taxonomy" id="1330021"/>
    <lineage>
        <taxon>Eukaryota</taxon>
        <taxon>Fungi</taxon>
        <taxon>Dikarya</taxon>
        <taxon>Ascomycota</taxon>
        <taxon>Pezizomycotina</taxon>
        <taxon>Sordariomycetes</taxon>
        <taxon>Hypocreomycetidae</taxon>
        <taxon>Hypocreales</taxon>
        <taxon>Ophiocordycipitaceae</taxon>
        <taxon>Ophiocordyceps</taxon>
    </lineage>
</organism>
<dbReference type="EC" id="2.7.1.158" evidence="3 9"/>
<comment type="similarity">
    <text evidence="2">Belongs to the IPK1 type 1 family.</text>
</comment>
<keyword evidence="7 9" id="KW-0418">Kinase</keyword>
<keyword evidence="5 9" id="KW-0808">Transferase</keyword>
<comment type="caution">
    <text evidence="11">The sequence shown here is derived from an EMBL/GenBank/DDBJ whole genome shotgun (WGS) entry which is preliminary data.</text>
</comment>
<evidence type="ECO:0000256" key="6">
    <source>
        <dbReference type="ARBA" id="ARBA00022741"/>
    </source>
</evidence>
<evidence type="ECO:0000256" key="1">
    <source>
        <dbReference type="ARBA" id="ARBA00003979"/>
    </source>
</evidence>
<comment type="catalytic activity">
    <reaction evidence="9">
        <text>1D-myo-inositol 1,3,4,5,6-pentakisphosphate + ATP = 1D-myo-inositol hexakisphosphate + ADP + H(+)</text>
        <dbReference type="Rhea" id="RHEA:20313"/>
        <dbReference type="ChEBI" id="CHEBI:15378"/>
        <dbReference type="ChEBI" id="CHEBI:30616"/>
        <dbReference type="ChEBI" id="CHEBI:57733"/>
        <dbReference type="ChEBI" id="CHEBI:58130"/>
        <dbReference type="ChEBI" id="CHEBI:456216"/>
        <dbReference type="EC" id="2.7.1.158"/>
    </reaction>
</comment>
<dbReference type="STRING" id="1330021.A0A367LPA4"/>
<dbReference type="PANTHER" id="PTHR14456:SF2">
    <property type="entry name" value="INOSITOL-PENTAKISPHOSPHATE 2-KINASE"/>
    <property type="match status" value="1"/>
</dbReference>
<dbReference type="OrthoDB" id="272370at2759"/>
<evidence type="ECO:0000313" key="11">
    <source>
        <dbReference type="EMBL" id="RCI16274.1"/>
    </source>
</evidence>
<evidence type="ECO:0000256" key="4">
    <source>
        <dbReference type="ARBA" id="ARBA00014846"/>
    </source>
</evidence>
<dbReference type="GO" id="GO:0035299">
    <property type="term" value="F:inositol-1,3,4,5,6-pentakisphosphate 2-kinase activity"/>
    <property type="evidence" value="ECO:0007669"/>
    <property type="project" value="UniProtKB-EC"/>
</dbReference>
<evidence type="ECO:0000256" key="8">
    <source>
        <dbReference type="ARBA" id="ARBA00022840"/>
    </source>
</evidence>
<comment type="function">
    <text evidence="1">Has kinase activity and phosphorylates inositol-1,3,4,5,6-pentakisphosphate (Ins(1,3,4,5,6)P5) to produce 1,2,3,4,5,6-hexakisphosphate (InsP6), also known as phytate.</text>
</comment>
<dbReference type="PANTHER" id="PTHR14456">
    <property type="entry name" value="INOSITOL POLYPHOSPHATE KINASE 1"/>
    <property type="match status" value="1"/>
</dbReference>
<dbReference type="EMBL" id="LKCN02000001">
    <property type="protein sequence ID" value="RCI16274.1"/>
    <property type="molecule type" value="Genomic_DNA"/>
</dbReference>
<evidence type="ECO:0000256" key="7">
    <source>
        <dbReference type="ARBA" id="ARBA00022777"/>
    </source>
</evidence>
<dbReference type="InterPro" id="IPR009286">
    <property type="entry name" value="Ins_P5_2-kin"/>
</dbReference>
<dbReference type="GO" id="GO:0005634">
    <property type="term" value="C:nucleus"/>
    <property type="evidence" value="ECO:0007669"/>
    <property type="project" value="TreeGrafter"/>
</dbReference>
<protein>
    <recommendedName>
        <fullName evidence="4 9">Inositol-pentakisphosphate 2-kinase</fullName>
        <ecNumber evidence="3 9">2.7.1.158</ecNumber>
    </recommendedName>
</protein>
<evidence type="ECO:0000256" key="10">
    <source>
        <dbReference type="SAM" id="MobiDB-lite"/>
    </source>
</evidence>
<keyword evidence="12" id="KW-1185">Reference proteome</keyword>